<comment type="caution">
    <text evidence="2">The sequence shown here is derived from an EMBL/GenBank/DDBJ whole genome shotgun (WGS) entry which is preliminary data.</text>
</comment>
<evidence type="ECO:0000313" key="2">
    <source>
        <dbReference type="EMBL" id="CAK9076388.1"/>
    </source>
</evidence>
<gene>
    <name evidence="2" type="ORF">CCMP2556_LOCUS37635</name>
</gene>
<reference evidence="2 3" key="1">
    <citation type="submission" date="2024-02" db="EMBL/GenBank/DDBJ databases">
        <authorList>
            <person name="Chen Y."/>
            <person name="Shah S."/>
            <person name="Dougan E. K."/>
            <person name="Thang M."/>
            <person name="Chan C."/>
        </authorList>
    </citation>
    <scope>NUCLEOTIDE SEQUENCE [LARGE SCALE GENOMIC DNA]</scope>
</reference>
<proteinExistence type="predicted"/>
<evidence type="ECO:0000313" key="3">
    <source>
        <dbReference type="Proteomes" id="UP001642484"/>
    </source>
</evidence>
<accession>A0ABP0PLM4</accession>
<name>A0ABP0PLM4_9DINO</name>
<feature type="transmembrane region" description="Helical" evidence="1">
    <location>
        <begin position="19"/>
        <end position="39"/>
    </location>
</feature>
<protein>
    <submittedName>
        <fullName evidence="2">Uncharacterized protein</fullName>
    </submittedName>
</protein>
<keyword evidence="1" id="KW-0472">Membrane</keyword>
<sequence>MVEAVVAPMRDGARRHGRGAIWCMLLACGVGCFVAPPRVGLYQVSSQRCRACLRLSLKNMSFWEVATTVANAANSTTGSYLTEVNRTATAFLQRRDAVDRDDAIANLCEQMQIKGRLCLVLGGKNLGKTLLKEKAIARCKAAVNILSVNMRDADMLGKDLMTALNLQRLKSLGWARLSLEMLGAVIRLPVNYALKISGLSQAGAVAKEALGVATSHCQVNIDNFISRSRKIPSIIIDEANLALPGMNAGDGSVVAGSALQALTKWTKETSQASVILVSSEFGYPFRLQAAGLDLRDTGNIIVIGEVPESDMLKMLKDDWSMDEDLAEMFYNYFGGDIYTTKQALDSLIRKKDTFDPFAVVRCPGLPSCVENAAARAHLENIAKQGFSLVKNVKTDEGARMIAQENVGGVIDKDAITFGLPTIFTGADTEWAVIPSSYHMKLLIARKLQQIPLPTSGGTGTAQPAVWVRQIRKDGDTFEQIGNAFPIDPVPFNIAYLKKAIKAEKPNKVKCDADEIDIFSQQDGKWIKEEKMSASLRDTDETDCYGFTLPSV</sequence>
<keyword evidence="1" id="KW-1133">Transmembrane helix</keyword>
<keyword evidence="3" id="KW-1185">Reference proteome</keyword>
<dbReference type="Proteomes" id="UP001642484">
    <property type="component" value="Unassembled WGS sequence"/>
</dbReference>
<keyword evidence="1" id="KW-0812">Transmembrane</keyword>
<evidence type="ECO:0000256" key="1">
    <source>
        <dbReference type="SAM" id="Phobius"/>
    </source>
</evidence>
<dbReference type="InterPro" id="IPR051667">
    <property type="entry name" value="Archaeal_ATPase_domain"/>
</dbReference>
<organism evidence="2 3">
    <name type="scientific">Durusdinium trenchii</name>
    <dbReference type="NCBI Taxonomy" id="1381693"/>
    <lineage>
        <taxon>Eukaryota</taxon>
        <taxon>Sar</taxon>
        <taxon>Alveolata</taxon>
        <taxon>Dinophyceae</taxon>
        <taxon>Suessiales</taxon>
        <taxon>Symbiodiniaceae</taxon>
        <taxon>Durusdinium</taxon>
    </lineage>
</organism>
<dbReference type="EMBL" id="CAXAMN010023269">
    <property type="protein sequence ID" value="CAK9076388.1"/>
    <property type="molecule type" value="Genomic_DNA"/>
</dbReference>
<dbReference type="PANTHER" id="PTHR37096">
    <property type="entry name" value="YALI0E33429P"/>
    <property type="match status" value="1"/>
</dbReference>
<dbReference type="InterPro" id="IPR027417">
    <property type="entry name" value="P-loop_NTPase"/>
</dbReference>
<dbReference type="SUPFAM" id="SSF52540">
    <property type="entry name" value="P-loop containing nucleoside triphosphate hydrolases"/>
    <property type="match status" value="1"/>
</dbReference>
<dbReference type="PANTHER" id="PTHR37096:SF1">
    <property type="entry name" value="AAA+ ATPASE DOMAIN-CONTAINING PROTEIN"/>
    <property type="match status" value="1"/>
</dbReference>